<name>A0A937CV93_9BURK</name>
<feature type="domain" description="Flagellar motor switch protein FliN-like C-terminal" evidence="1">
    <location>
        <begin position="192"/>
        <end position="258"/>
    </location>
</feature>
<dbReference type="InterPro" id="IPR001543">
    <property type="entry name" value="FliN-like_C"/>
</dbReference>
<organism evidence="2 3">
    <name type="scientific">Ramlibacter monticola</name>
    <dbReference type="NCBI Taxonomy" id="1926872"/>
    <lineage>
        <taxon>Bacteria</taxon>
        <taxon>Pseudomonadati</taxon>
        <taxon>Pseudomonadota</taxon>
        <taxon>Betaproteobacteria</taxon>
        <taxon>Burkholderiales</taxon>
        <taxon>Comamonadaceae</taxon>
        <taxon>Ramlibacter</taxon>
    </lineage>
</organism>
<evidence type="ECO:0000259" key="1">
    <source>
        <dbReference type="Pfam" id="PF01052"/>
    </source>
</evidence>
<dbReference type="Pfam" id="PF01052">
    <property type="entry name" value="FliMN_C"/>
    <property type="match status" value="1"/>
</dbReference>
<protein>
    <submittedName>
        <fullName evidence="2">FliM/FliN family flagellar motor switch protein</fullName>
    </submittedName>
</protein>
<keyword evidence="2" id="KW-0969">Cilium</keyword>
<comment type="caution">
    <text evidence="2">The sequence shown here is derived from an EMBL/GenBank/DDBJ whole genome shotgun (WGS) entry which is preliminary data.</text>
</comment>
<dbReference type="InterPro" id="IPR036429">
    <property type="entry name" value="SpoA-like_sf"/>
</dbReference>
<proteinExistence type="predicted"/>
<dbReference type="RefSeq" id="WP_201676157.1">
    <property type="nucleotide sequence ID" value="NZ_JAEQNE010000005.1"/>
</dbReference>
<gene>
    <name evidence="2" type="ORF">JJ685_20350</name>
</gene>
<evidence type="ECO:0000313" key="3">
    <source>
        <dbReference type="Proteomes" id="UP000599109"/>
    </source>
</evidence>
<dbReference type="EMBL" id="JAEQNE010000005">
    <property type="protein sequence ID" value="MBL0393499.1"/>
    <property type="molecule type" value="Genomic_DNA"/>
</dbReference>
<dbReference type="SUPFAM" id="SSF101801">
    <property type="entry name" value="Surface presentation of antigens (SPOA)"/>
    <property type="match status" value="1"/>
</dbReference>
<keyword evidence="2" id="KW-0966">Cell projection</keyword>
<reference evidence="2 3" key="1">
    <citation type="journal article" date="2017" name="Int. J. Syst. Evol. Microbiol.">
        <title>Ramlibacter monticola sp. nov., isolated from forest soil.</title>
        <authorList>
            <person name="Chaudhary D.K."/>
            <person name="Kim J."/>
        </authorList>
    </citation>
    <scope>NUCLEOTIDE SEQUENCE [LARGE SCALE GENOMIC DNA]</scope>
    <source>
        <strain evidence="2 3">KACC 19175</strain>
    </source>
</reference>
<keyword evidence="2" id="KW-0282">Flagellum</keyword>
<keyword evidence="3" id="KW-1185">Reference proteome</keyword>
<sequence length="274" mass="28277">MSAASSPATWRRIEGARPLVAWRAAQLAAAAYALAPAPQAWREAWGMPSRAGGVTCTHPTPQDLLRPWQCVAGGTAGAAWLSLPASFDTELAQLLWGCDGIAGPIALGVLTACRADFAARLRAALCLEAGGERVPSSCAWSGQVVAAMGTGVFLLLDAPAMDHLLRGAAPELAGEMRPATALPALTPLTTAVGGTRLPLRARLADCELDLASLQDLRIGDIVPVPHRLDTPLRVCDAQGQAVLAGYLARRGQRKALELATPGVCAAPSSGKVAS</sequence>
<accession>A0A937CV93</accession>
<dbReference type="AlphaFoldDB" id="A0A937CV93"/>
<dbReference type="Gene3D" id="2.30.330.10">
    <property type="entry name" value="SpoA-like"/>
    <property type="match status" value="1"/>
</dbReference>
<dbReference type="Proteomes" id="UP000599109">
    <property type="component" value="Unassembled WGS sequence"/>
</dbReference>
<evidence type="ECO:0000313" key="2">
    <source>
        <dbReference type="EMBL" id="MBL0393499.1"/>
    </source>
</evidence>